<evidence type="ECO:0000313" key="1">
    <source>
        <dbReference type="EMBL" id="CAB4020277.1"/>
    </source>
</evidence>
<proteinExistence type="predicted"/>
<protein>
    <submittedName>
        <fullName evidence="1">Uncharacterized protein</fullName>
    </submittedName>
</protein>
<name>A0A6S7IR74_PARCT</name>
<comment type="caution">
    <text evidence="1">The sequence shown here is derived from an EMBL/GenBank/DDBJ whole genome shotgun (WGS) entry which is preliminary data.</text>
</comment>
<feature type="non-terminal residue" evidence="1">
    <location>
        <position position="78"/>
    </location>
</feature>
<dbReference type="EMBL" id="CACRXK020010875">
    <property type="protein sequence ID" value="CAB4020277.1"/>
    <property type="molecule type" value="Genomic_DNA"/>
</dbReference>
<organism evidence="1 2">
    <name type="scientific">Paramuricea clavata</name>
    <name type="common">Red gorgonian</name>
    <name type="synonym">Violescent sea-whip</name>
    <dbReference type="NCBI Taxonomy" id="317549"/>
    <lineage>
        <taxon>Eukaryota</taxon>
        <taxon>Metazoa</taxon>
        <taxon>Cnidaria</taxon>
        <taxon>Anthozoa</taxon>
        <taxon>Octocorallia</taxon>
        <taxon>Malacalcyonacea</taxon>
        <taxon>Plexauridae</taxon>
        <taxon>Paramuricea</taxon>
    </lineage>
</organism>
<reference evidence="1" key="1">
    <citation type="submission" date="2020-04" db="EMBL/GenBank/DDBJ databases">
        <authorList>
            <person name="Alioto T."/>
            <person name="Alioto T."/>
            <person name="Gomez Garrido J."/>
        </authorList>
    </citation>
    <scope>NUCLEOTIDE SEQUENCE</scope>
    <source>
        <strain evidence="1">A484AB</strain>
    </source>
</reference>
<accession>A0A6S7IR74</accession>
<sequence length="78" mass="8542">MVNDLNVSDDTVKFVDDTTICEIVLKGQESNSVLPSQITESTEWASENNMKLNPTKTKEVHVGFSPLDPGPLPPITID</sequence>
<dbReference type="Proteomes" id="UP001152795">
    <property type="component" value="Unassembled WGS sequence"/>
</dbReference>
<dbReference type="AlphaFoldDB" id="A0A6S7IR74"/>
<evidence type="ECO:0000313" key="2">
    <source>
        <dbReference type="Proteomes" id="UP001152795"/>
    </source>
</evidence>
<keyword evidence="2" id="KW-1185">Reference proteome</keyword>
<gene>
    <name evidence="1" type="ORF">PACLA_8A072927</name>
</gene>